<dbReference type="AlphaFoldDB" id="A0A1I7WS35"/>
<proteinExistence type="predicted"/>
<dbReference type="Gene3D" id="1.20.58.90">
    <property type="match status" value="1"/>
</dbReference>
<dbReference type="GO" id="GO:0031267">
    <property type="term" value="F:small GTPase binding"/>
    <property type="evidence" value="ECO:0007669"/>
    <property type="project" value="InterPro"/>
</dbReference>
<dbReference type="GO" id="GO:0005096">
    <property type="term" value="F:GTPase activator activity"/>
    <property type="evidence" value="ECO:0007669"/>
    <property type="project" value="InterPro"/>
</dbReference>
<sequence length="217" mass="25450">MVLSEIYIPPKPSHEVEEWLCEDKPLMEEELRKQNYLLANLHQQISVLRDADCNASTLEGQVWRVQTAITALKRRLKVITLSVLNMMFQRDEFLLTMATVAEPTLSLYNSLSNSVPCCEMYEEKQLMAVHCMLRQDIINEKRRIARLCWKLTYEKHTKEVDYEDGMEPTNDWEKSCCLAEVTRRYLINEISKLRTECAVLRAKIEMYSQGKLCSTQF</sequence>
<dbReference type="Proteomes" id="UP000095283">
    <property type="component" value="Unplaced"/>
</dbReference>
<dbReference type="PANTHER" id="PTHR12783:SF5">
    <property type="entry name" value="RALA-BINDING PROTEIN 1"/>
    <property type="match status" value="1"/>
</dbReference>
<dbReference type="WBParaSite" id="Hba_07958">
    <property type="protein sequence ID" value="Hba_07958"/>
    <property type="gene ID" value="Hba_07958"/>
</dbReference>
<evidence type="ECO:0000313" key="2">
    <source>
        <dbReference type="WBParaSite" id="Hba_07958"/>
    </source>
</evidence>
<keyword evidence="1" id="KW-1185">Reference proteome</keyword>
<organism evidence="1 2">
    <name type="scientific">Heterorhabditis bacteriophora</name>
    <name type="common">Entomopathogenic nematode worm</name>
    <dbReference type="NCBI Taxonomy" id="37862"/>
    <lineage>
        <taxon>Eukaryota</taxon>
        <taxon>Metazoa</taxon>
        <taxon>Ecdysozoa</taxon>
        <taxon>Nematoda</taxon>
        <taxon>Chromadorea</taxon>
        <taxon>Rhabditida</taxon>
        <taxon>Rhabditina</taxon>
        <taxon>Rhabditomorpha</taxon>
        <taxon>Strongyloidea</taxon>
        <taxon>Heterorhabditidae</taxon>
        <taxon>Heterorhabditis</taxon>
    </lineage>
</organism>
<evidence type="ECO:0000313" key="1">
    <source>
        <dbReference type="Proteomes" id="UP000095283"/>
    </source>
</evidence>
<dbReference type="InterPro" id="IPR039767">
    <property type="entry name" value="RALBP1"/>
</dbReference>
<accession>A0A1I7WS35</accession>
<dbReference type="GO" id="GO:0007264">
    <property type="term" value="P:small GTPase-mediated signal transduction"/>
    <property type="evidence" value="ECO:0007669"/>
    <property type="project" value="InterPro"/>
</dbReference>
<name>A0A1I7WS35_HETBA</name>
<reference evidence="2" key="1">
    <citation type="submission" date="2016-11" db="UniProtKB">
        <authorList>
            <consortium name="WormBaseParasite"/>
        </authorList>
    </citation>
    <scope>IDENTIFICATION</scope>
</reference>
<dbReference type="PANTHER" id="PTHR12783">
    <property type="entry name" value="RALA BINDING PROTEIN 1 RALBP1"/>
    <property type="match status" value="1"/>
</dbReference>
<protein>
    <submittedName>
        <fullName evidence="2">HAUS augmin-like complex subunit 4</fullName>
    </submittedName>
</protein>